<dbReference type="GO" id="GO:0015123">
    <property type="term" value="F:acetate transmembrane transporter activity"/>
    <property type="evidence" value="ECO:0007669"/>
    <property type="project" value="TreeGrafter"/>
</dbReference>
<evidence type="ECO:0000313" key="12">
    <source>
        <dbReference type="Proteomes" id="UP000584670"/>
    </source>
</evidence>
<dbReference type="PROSITE" id="PS50283">
    <property type="entry name" value="NA_SOLUT_SYMP_3"/>
    <property type="match status" value="1"/>
</dbReference>
<feature type="transmembrane region" description="Helical" evidence="10">
    <location>
        <begin position="57"/>
        <end position="79"/>
    </location>
</feature>
<dbReference type="CDD" id="cd11480">
    <property type="entry name" value="SLC5sbd_u4"/>
    <property type="match status" value="1"/>
</dbReference>
<feature type="transmembrane region" description="Helical" evidence="10">
    <location>
        <begin position="16"/>
        <end position="36"/>
    </location>
</feature>
<keyword evidence="5 10" id="KW-0812">Transmembrane</keyword>
<dbReference type="GO" id="GO:0006847">
    <property type="term" value="P:plasma membrane acetate transport"/>
    <property type="evidence" value="ECO:0007669"/>
    <property type="project" value="TreeGrafter"/>
</dbReference>
<keyword evidence="8 10" id="KW-0472">Membrane</keyword>
<dbReference type="AlphaFoldDB" id="A0A7X1MB43"/>
<feature type="transmembrane region" description="Helical" evidence="10">
    <location>
        <begin position="411"/>
        <end position="435"/>
    </location>
</feature>
<dbReference type="Proteomes" id="UP000584670">
    <property type="component" value="Unassembled WGS sequence"/>
</dbReference>
<evidence type="ECO:0000256" key="3">
    <source>
        <dbReference type="ARBA" id="ARBA00022448"/>
    </source>
</evidence>
<evidence type="ECO:0000256" key="6">
    <source>
        <dbReference type="ARBA" id="ARBA00022847"/>
    </source>
</evidence>
<evidence type="ECO:0000256" key="8">
    <source>
        <dbReference type="ARBA" id="ARBA00023136"/>
    </source>
</evidence>
<reference evidence="11 12" key="1">
    <citation type="submission" date="2020-08" db="EMBL/GenBank/DDBJ databases">
        <title>Streptomyces sp. PSKA01 genome sequencing and assembly.</title>
        <authorList>
            <person name="Mandal S."/>
            <person name="Maiti P.K."/>
            <person name="Das P."/>
        </authorList>
    </citation>
    <scope>NUCLEOTIDE SEQUENCE [LARGE SCALE GENOMIC DNA]</scope>
    <source>
        <strain evidence="11 12">PSKA01</strain>
    </source>
</reference>
<organism evidence="11 12">
    <name type="scientific">Streptomyces cupreus</name>
    <dbReference type="NCBI Taxonomy" id="2759956"/>
    <lineage>
        <taxon>Bacteria</taxon>
        <taxon>Bacillati</taxon>
        <taxon>Actinomycetota</taxon>
        <taxon>Actinomycetes</taxon>
        <taxon>Kitasatosporales</taxon>
        <taxon>Streptomycetaceae</taxon>
        <taxon>Streptomyces</taxon>
    </lineage>
</organism>
<accession>A0A7X1MB43</accession>
<keyword evidence="4" id="KW-1003">Cell membrane</keyword>
<dbReference type="RefSeq" id="WP_186284680.1">
    <property type="nucleotide sequence ID" value="NZ_JACMSF010000029.1"/>
</dbReference>
<feature type="transmembrane region" description="Helical" evidence="10">
    <location>
        <begin position="385"/>
        <end position="405"/>
    </location>
</feature>
<evidence type="ECO:0000256" key="1">
    <source>
        <dbReference type="ARBA" id="ARBA00004651"/>
    </source>
</evidence>
<dbReference type="Pfam" id="PF00474">
    <property type="entry name" value="SSF"/>
    <property type="match status" value="1"/>
</dbReference>
<feature type="transmembrane region" description="Helical" evidence="10">
    <location>
        <begin position="253"/>
        <end position="271"/>
    </location>
</feature>
<evidence type="ECO:0000256" key="7">
    <source>
        <dbReference type="ARBA" id="ARBA00022989"/>
    </source>
</evidence>
<name>A0A7X1MB43_9ACTN</name>
<feature type="transmembrane region" description="Helical" evidence="10">
    <location>
        <begin position="85"/>
        <end position="103"/>
    </location>
</feature>
<keyword evidence="12" id="KW-1185">Reference proteome</keyword>
<gene>
    <name evidence="11" type="ORF">H4N64_25200</name>
</gene>
<dbReference type="PANTHER" id="PTHR48086">
    <property type="entry name" value="SODIUM/PROLINE SYMPORTER-RELATED"/>
    <property type="match status" value="1"/>
</dbReference>
<feature type="transmembrane region" description="Helical" evidence="10">
    <location>
        <begin position="447"/>
        <end position="465"/>
    </location>
</feature>
<evidence type="ECO:0000256" key="10">
    <source>
        <dbReference type="SAM" id="Phobius"/>
    </source>
</evidence>
<comment type="similarity">
    <text evidence="2 9">Belongs to the sodium:solute symporter (SSF) (TC 2.A.21) family.</text>
</comment>
<dbReference type="InterPro" id="IPR050277">
    <property type="entry name" value="Sodium:Solute_Symporter"/>
</dbReference>
<feature type="transmembrane region" description="Helical" evidence="10">
    <location>
        <begin position="291"/>
        <end position="312"/>
    </location>
</feature>
<keyword evidence="7 10" id="KW-1133">Transmembrane helix</keyword>
<feature type="transmembrane region" description="Helical" evidence="10">
    <location>
        <begin position="195"/>
        <end position="213"/>
    </location>
</feature>
<dbReference type="GO" id="GO:0005886">
    <property type="term" value="C:plasma membrane"/>
    <property type="evidence" value="ECO:0007669"/>
    <property type="project" value="UniProtKB-SubCell"/>
</dbReference>
<comment type="subcellular location">
    <subcellularLocation>
        <location evidence="1">Cell membrane</location>
        <topology evidence="1">Multi-pass membrane protein</topology>
    </subcellularLocation>
</comment>
<keyword evidence="3" id="KW-0813">Transport</keyword>
<evidence type="ECO:0000256" key="5">
    <source>
        <dbReference type="ARBA" id="ARBA00022692"/>
    </source>
</evidence>
<feature type="transmembrane region" description="Helical" evidence="10">
    <location>
        <begin position="130"/>
        <end position="158"/>
    </location>
</feature>
<feature type="transmembrane region" description="Helical" evidence="10">
    <location>
        <begin position="477"/>
        <end position="499"/>
    </location>
</feature>
<comment type="caution">
    <text evidence="11">The sequence shown here is derived from an EMBL/GenBank/DDBJ whole genome shotgun (WGS) entry which is preliminary data.</text>
</comment>
<evidence type="ECO:0000313" key="11">
    <source>
        <dbReference type="EMBL" id="MBC2904822.1"/>
    </source>
</evidence>
<feature type="transmembrane region" description="Helical" evidence="10">
    <location>
        <begin position="332"/>
        <end position="365"/>
    </location>
</feature>
<dbReference type="Gene3D" id="1.20.1730.10">
    <property type="entry name" value="Sodium/glucose cotransporter"/>
    <property type="match status" value="1"/>
</dbReference>
<evidence type="ECO:0000256" key="9">
    <source>
        <dbReference type="RuleBase" id="RU362091"/>
    </source>
</evidence>
<dbReference type="InterPro" id="IPR001734">
    <property type="entry name" value="Na/solute_symporter"/>
</dbReference>
<evidence type="ECO:0000256" key="2">
    <source>
        <dbReference type="ARBA" id="ARBA00006434"/>
    </source>
</evidence>
<dbReference type="PANTHER" id="PTHR48086:SF6">
    <property type="entry name" value="CATION_ACETATE SYMPORTER ACTP"/>
    <property type="match status" value="1"/>
</dbReference>
<dbReference type="EMBL" id="JACMSF010000029">
    <property type="protein sequence ID" value="MBC2904822.1"/>
    <property type="molecule type" value="Genomic_DNA"/>
</dbReference>
<keyword evidence="6" id="KW-0769">Symport</keyword>
<sequence length="531" mass="55279">MNSTHALTSSEQPYPAFAIFVVCVVCALLLSVWFSPHRDTTEDFFINNRRLTAAQSGLAMFGEYISAAALLGVPGLIALSGYDGLLYLLGPIIALTIILFLIAEPFHTSGRFTIADAVARRLRPRPVHTALGISTLAASMLYLIAQLVGAGALAAPILGLAGPAAQRALVASLGILMILYVVIGGMKAATVMQCIKAVVLLAGSGLLAILVLAEFGWNPGALLTAATRMSSAGDALLRPGLLFNDDLTGQLDVFSLQLAFVLGAASLPHLLTRLCAVPTARTARSSVRGAAVLTSVFGLIVVVLGFGATAILGSDAIPHPGNTATLLLAEALGGPLLLAMLAFVVFATILAVVSGVMLAAATSLAHDIYRSTIKAGRTSDKRELFVARSAVVLIGGTAITMSMYVQNINASLLIGLSFAVAASANLPTLLFTFYWKGFTATGAAWSVYGGLISSLGLAVFSPAVSGNPRALLPTANFAYFPLQNPGLVSIPLSFLLGWLGSTLGRERADEISYAEWEVRTLTDTKATRPGH</sequence>
<protein>
    <submittedName>
        <fullName evidence="11">Cation acetate symporter</fullName>
    </submittedName>
</protein>
<dbReference type="InterPro" id="IPR038377">
    <property type="entry name" value="Na/Glc_symporter_sf"/>
</dbReference>
<feature type="transmembrane region" description="Helical" evidence="10">
    <location>
        <begin position="164"/>
        <end position="183"/>
    </location>
</feature>
<dbReference type="GO" id="GO:0015293">
    <property type="term" value="F:symporter activity"/>
    <property type="evidence" value="ECO:0007669"/>
    <property type="project" value="UniProtKB-KW"/>
</dbReference>
<evidence type="ECO:0000256" key="4">
    <source>
        <dbReference type="ARBA" id="ARBA00022475"/>
    </source>
</evidence>
<proteinExistence type="inferred from homology"/>